<keyword evidence="3" id="KW-1185">Reference proteome</keyword>
<sequence>MSDVGEEDDKSDNSNFSSNDEDVDVMPHLLVRASVEDLVDDLVVDPADDPTLLEIDNQMDHTVALMTMLVHRHRLLRDSRMYSTLLSSLPTLPIDGHEELTNSIVALTGRTTRWQWRVWHGGSGGSGKSRNEDLTISILEVTSRSDGKKLRDLDLKWYYEDWWFATTDLKDLEVSRFKIVDLVKKSRDLEDLHNKSEEP</sequence>
<evidence type="ECO:0000256" key="1">
    <source>
        <dbReference type="SAM" id="MobiDB-lite"/>
    </source>
</evidence>
<protein>
    <submittedName>
        <fullName evidence="2">Uncharacterized protein</fullName>
    </submittedName>
</protein>
<name>A0AAP0LFK4_9MAGN</name>
<reference evidence="2 3" key="1">
    <citation type="submission" date="2024-01" db="EMBL/GenBank/DDBJ databases">
        <title>Genome assemblies of Stephania.</title>
        <authorList>
            <person name="Yang L."/>
        </authorList>
    </citation>
    <scope>NUCLEOTIDE SEQUENCE [LARGE SCALE GENOMIC DNA]</scope>
    <source>
        <strain evidence="2">YNDBR</strain>
        <tissue evidence="2">Leaf</tissue>
    </source>
</reference>
<evidence type="ECO:0000313" key="3">
    <source>
        <dbReference type="Proteomes" id="UP001420932"/>
    </source>
</evidence>
<evidence type="ECO:0000313" key="2">
    <source>
        <dbReference type="EMBL" id="KAK9169730.1"/>
    </source>
</evidence>
<comment type="caution">
    <text evidence="2">The sequence shown here is derived from an EMBL/GenBank/DDBJ whole genome shotgun (WGS) entry which is preliminary data.</text>
</comment>
<dbReference type="EMBL" id="JBBNAF010000001">
    <property type="protein sequence ID" value="KAK9169730.1"/>
    <property type="molecule type" value="Genomic_DNA"/>
</dbReference>
<feature type="compositionally biased region" description="Acidic residues" evidence="1">
    <location>
        <begin position="1"/>
        <end position="10"/>
    </location>
</feature>
<feature type="region of interest" description="Disordered" evidence="1">
    <location>
        <begin position="1"/>
        <end position="21"/>
    </location>
</feature>
<organism evidence="2 3">
    <name type="scientific">Stephania yunnanensis</name>
    <dbReference type="NCBI Taxonomy" id="152371"/>
    <lineage>
        <taxon>Eukaryota</taxon>
        <taxon>Viridiplantae</taxon>
        <taxon>Streptophyta</taxon>
        <taxon>Embryophyta</taxon>
        <taxon>Tracheophyta</taxon>
        <taxon>Spermatophyta</taxon>
        <taxon>Magnoliopsida</taxon>
        <taxon>Ranunculales</taxon>
        <taxon>Menispermaceae</taxon>
        <taxon>Menispermoideae</taxon>
        <taxon>Cissampelideae</taxon>
        <taxon>Stephania</taxon>
    </lineage>
</organism>
<gene>
    <name evidence="2" type="ORF">Syun_001870</name>
</gene>
<proteinExistence type="predicted"/>
<dbReference type="Proteomes" id="UP001420932">
    <property type="component" value="Unassembled WGS sequence"/>
</dbReference>
<accession>A0AAP0LFK4</accession>
<dbReference type="AlphaFoldDB" id="A0AAP0LFK4"/>